<comment type="subcellular location">
    <subcellularLocation>
        <location evidence="1">Periplasm</location>
    </subcellularLocation>
</comment>
<evidence type="ECO:0000256" key="1">
    <source>
        <dbReference type="ARBA" id="ARBA00004418"/>
    </source>
</evidence>
<dbReference type="CDD" id="cd16327">
    <property type="entry name" value="RseB"/>
    <property type="match status" value="1"/>
</dbReference>
<proteinExistence type="inferred from homology"/>
<organism evidence="8 9">
    <name type="scientific">Collimonas rhizosphaerae</name>
    <dbReference type="NCBI Taxonomy" id="3126357"/>
    <lineage>
        <taxon>Bacteria</taxon>
        <taxon>Pseudomonadati</taxon>
        <taxon>Pseudomonadota</taxon>
        <taxon>Betaproteobacteria</taxon>
        <taxon>Burkholderiales</taxon>
        <taxon>Oxalobacteraceae</taxon>
        <taxon>Collimonas</taxon>
    </lineage>
</organism>
<dbReference type="RefSeq" id="WP_342830366.1">
    <property type="nucleotide sequence ID" value="NZ_JBANDC010000011.1"/>
</dbReference>
<evidence type="ECO:0000259" key="6">
    <source>
        <dbReference type="Pfam" id="PF03888"/>
    </source>
</evidence>
<dbReference type="PIRSF" id="PIRSF005427">
    <property type="entry name" value="RseB"/>
    <property type="match status" value="1"/>
</dbReference>
<feature type="chain" id="PRO_5045728465" evidence="5">
    <location>
        <begin position="23"/>
        <end position="338"/>
    </location>
</feature>
<comment type="caution">
    <text evidence="8">The sequence shown here is derived from an EMBL/GenBank/DDBJ whole genome shotgun (WGS) entry which is preliminary data.</text>
</comment>
<sequence>MRQTRVLLGVVLSLVMVLSAHAESTDAANTADKQEAQALLKKIQSAAQRLNYSGTFIYQQANQIRTSRITHVLEGRNEIEKLEILDGQPREYIRRNEDVTCYMPETRTKIVEKRVTQDGFPAILAALPADLTDYYNVKMGETGRVAGFDCQAVLLEPKDNMRYGYKLWAEKNSGLLLRAQTLNGKNEIVEQISFTQIGIGNIDHSHLKPSFGNTSSWHTESSVINPTNLNEWTVTGMPPGFKKVRELKRLVADAPSSKSAAGTAAMRREVSQLIFSDGLVAISIFIEPGSQSRTEGSLQQGALNIVGKRQGDYWLTIVGDVPPAAMRQVANSIELKNK</sequence>
<evidence type="ECO:0000256" key="3">
    <source>
        <dbReference type="ARBA" id="ARBA00022729"/>
    </source>
</evidence>
<gene>
    <name evidence="8" type="ORF">V8G57_16585</name>
</gene>
<accession>A0ABU9PYC2</accession>
<dbReference type="Gene3D" id="2.50.20.10">
    <property type="entry name" value="Lipoprotein localisation LolA/LolB/LppX"/>
    <property type="match status" value="1"/>
</dbReference>
<dbReference type="InterPro" id="IPR033436">
    <property type="entry name" value="MucB/RseB_C"/>
</dbReference>
<dbReference type="InterPro" id="IPR005588">
    <property type="entry name" value="MucB_RseB"/>
</dbReference>
<dbReference type="Pfam" id="PF03888">
    <property type="entry name" value="MucB_RseB"/>
    <property type="match status" value="1"/>
</dbReference>
<comment type="similarity">
    <text evidence="2">Belongs to the RseB family.</text>
</comment>
<feature type="domain" description="MucB/RseB C-terminal" evidence="7">
    <location>
        <begin position="229"/>
        <end position="334"/>
    </location>
</feature>
<dbReference type="Pfam" id="PF17188">
    <property type="entry name" value="MucB_RseB_C"/>
    <property type="match status" value="1"/>
</dbReference>
<dbReference type="Gene3D" id="3.30.200.100">
    <property type="entry name" value="MucB/RseB, C-terminal domain"/>
    <property type="match status" value="1"/>
</dbReference>
<keyword evidence="3 5" id="KW-0732">Signal</keyword>
<evidence type="ECO:0000313" key="9">
    <source>
        <dbReference type="Proteomes" id="UP001495910"/>
    </source>
</evidence>
<evidence type="ECO:0000259" key="7">
    <source>
        <dbReference type="Pfam" id="PF17188"/>
    </source>
</evidence>
<evidence type="ECO:0000256" key="5">
    <source>
        <dbReference type="SAM" id="SignalP"/>
    </source>
</evidence>
<dbReference type="PANTHER" id="PTHR38782">
    <property type="match status" value="1"/>
</dbReference>
<keyword evidence="4" id="KW-0574">Periplasm</keyword>
<keyword evidence="9" id="KW-1185">Reference proteome</keyword>
<dbReference type="PANTHER" id="PTHR38782:SF1">
    <property type="entry name" value="SIGMA-E FACTOR REGULATORY PROTEIN RSEB"/>
    <property type="match status" value="1"/>
</dbReference>
<dbReference type="InterPro" id="IPR038484">
    <property type="entry name" value="MucB/RseB_C_sf"/>
</dbReference>
<dbReference type="InterPro" id="IPR033434">
    <property type="entry name" value="MucB/RseB_N"/>
</dbReference>
<name>A0ABU9PYC2_9BURK</name>
<feature type="signal peptide" evidence="5">
    <location>
        <begin position="1"/>
        <end position="22"/>
    </location>
</feature>
<protein>
    <submittedName>
        <fullName evidence="8">MucB/RseB C-terminal domain-containing protein</fullName>
    </submittedName>
</protein>
<evidence type="ECO:0000313" key="8">
    <source>
        <dbReference type="EMBL" id="MEM4989010.1"/>
    </source>
</evidence>
<reference evidence="8 9" key="1">
    <citation type="submission" date="2024-02" db="EMBL/GenBank/DDBJ databases">
        <title>Draft genome sequence of Collimonas sp. strain H4R21, an effective mineral-weathering bacterial strain isolated from the beech rhizosphere.</title>
        <authorList>
            <person name="Morin E."/>
            <person name="Uroz S."/>
            <person name="Leveau J.H.J."/>
            <person name="Kumar R."/>
            <person name="Rey M.W."/>
            <person name="Pham J."/>
        </authorList>
    </citation>
    <scope>NUCLEOTIDE SEQUENCE [LARGE SCALE GENOMIC DNA]</scope>
    <source>
        <strain evidence="8 9">H4R21</strain>
    </source>
</reference>
<feature type="domain" description="MucB/RseB N-terminal" evidence="6">
    <location>
        <begin position="35"/>
        <end position="209"/>
    </location>
</feature>
<dbReference type="EMBL" id="JBANDC010000011">
    <property type="protein sequence ID" value="MEM4989010.1"/>
    <property type="molecule type" value="Genomic_DNA"/>
</dbReference>
<evidence type="ECO:0000256" key="2">
    <source>
        <dbReference type="ARBA" id="ARBA00008150"/>
    </source>
</evidence>
<dbReference type="Proteomes" id="UP001495910">
    <property type="component" value="Unassembled WGS sequence"/>
</dbReference>
<evidence type="ECO:0000256" key="4">
    <source>
        <dbReference type="ARBA" id="ARBA00022764"/>
    </source>
</evidence>